<dbReference type="RefSeq" id="WP_306814126.1">
    <property type="nucleotide sequence ID" value="NZ_JANJZT010000030.1"/>
</dbReference>
<accession>A0ABV2M6Y8</accession>
<dbReference type="InterPro" id="IPR025877">
    <property type="entry name" value="MobA-like_NTP_Trfase"/>
</dbReference>
<dbReference type="Pfam" id="PF12804">
    <property type="entry name" value="NTP_transf_3"/>
    <property type="match status" value="1"/>
</dbReference>
<dbReference type="Pfam" id="PF01633">
    <property type="entry name" value="Choline_kinase"/>
    <property type="match status" value="1"/>
</dbReference>
<dbReference type="InterPro" id="IPR011009">
    <property type="entry name" value="Kinase-like_dom_sf"/>
</dbReference>
<gene>
    <name evidence="2" type="ORF">ABID24_003126</name>
</gene>
<feature type="domain" description="MobA-like NTP transferase" evidence="1">
    <location>
        <begin position="35"/>
        <end position="135"/>
    </location>
</feature>
<dbReference type="Gene3D" id="3.90.550.10">
    <property type="entry name" value="Spore Coat Polysaccharide Biosynthesis Protein SpsA, Chain A"/>
    <property type="match status" value="1"/>
</dbReference>
<protein>
    <submittedName>
        <fullName evidence="2">CTP:phosphocholine cytidylyltransferase-like protein/thiamine kinase-like enzyme</fullName>
    </submittedName>
</protein>
<dbReference type="SUPFAM" id="SSF53448">
    <property type="entry name" value="Nucleotide-diphospho-sugar transferases"/>
    <property type="match status" value="1"/>
</dbReference>
<dbReference type="Proteomes" id="UP001549106">
    <property type="component" value="Unassembled WGS sequence"/>
</dbReference>
<dbReference type="EMBL" id="JBEPMJ010000030">
    <property type="protein sequence ID" value="MET3751864.1"/>
    <property type="molecule type" value="Genomic_DNA"/>
</dbReference>
<evidence type="ECO:0000313" key="2">
    <source>
        <dbReference type="EMBL" id="MET3751864.1"/>
    </source>
</evidence>
<reference evidence="2 3" key="1">
    <citation type="submission" date="2024-06" db="EMBL/GenBank/DDBJ databases">
        <title>Genomic Encyclopedia of Type Strains, Phase IV (KMG-IV): sequencing the most valuable type-strain genomes for metagenomic binning, comparative biology and taxonomic classification.</title>
        <authorList>
            <person name="Goeker M."/>
        </authorList>
    </citation>
    <scope>NUCLEOTIDE SEQUENCE [LARGE SCALE GENOMIC DNA]</scope>
    <source>
        <strain evidence="2 3">DSM 29492</strain>
    </source>
</reference>
<evidence type="ECO:0000259" key="1">
    <source>
        <dbReference type="Pfam" id="PF12804"/>
    </source>
</evidence>
<sequence length="555" mass="64893">MREIEKDVFGNSTQELYMKPKHSNDFTEDNKPQNAIILAAGFGMRMVPINMEVPKGLLEVHGELLIERLIRQLHEVGVRKIYIVVGFMKEQYEYLMDKYGVELVVNSEYAEKNNLYSLKLVEENLSNTYILPCDIWCAFNPFSSKELFSWYMVSDLVEDESSVRINRKEELVTIADGAGNAMVGICYLDKKDALTVQSRINVMCENPRYNSAFWEEALYLEDKLIVKARLVHFTDVFEINTYEQLRELDAQSNHLNSDAITAIEEVFRVNKADIVDITVLKKGMTNRSFLFSIGDQRYIMRIPGEGTDNLINRVQEAEVYTVISGRNICDDVAYINPQNGYKITKYLEGARVCDPLNADDVKKCMDKLRDFHRMQIKVDHEFDVFGQLEFYEQLWKGAASVYRDYTETKKHILELKKYIHAYAKQKVLCHIDAVPDNFLFFTDTDGKEEIRLIDWEYAGMQDPHIDIAMFSIYALYNKEQIDNLIDIYFEGKCDRKMRIKIYCYVAVCGLLWSNWCEYKRSLGVEFGEYSLRQYRYAKDYYRIVQEELCKDGISI</sequence>
<proteinExistence type="predicted"/>
<name>A0ABV2M6Y8_9FIRM</name>
<dbReference type="PANTHER" id="PTHR22603">
    <property type="entry name" value="CHOLINE/ETHANOALAMINE KINASE"/>
    <property type="match status" value="1"/>
</dbReference>
<organism evidence="2 3">
    <name type="scientific">Blautia caecimuris</name>
    <dbReference type="NCBI Taxonomy" id="1796615"/>
    <lineage>
        <taxon>Bacteria</taxon>
        <taxon>Bacillati</taxon>
        <taxon>Bacillota</taxon>
        <taxon>Clostridia</taxon>
        <taxon>Lachnospirales</taxon>
        <taxon>Lachnospiraceae</taxon>
        <taxon>Blautia</taxon>
    </lineage>
</organism>
<dbReference type="Gene3D" id="3.90.1200.10">
    <property type="match status" value="1"/>
</dbReference>
<keyword evidence="3" id="KW-1185">Reference proteome</keyword>
<dbReference type="Gene3D" id="3.30.200.20">
    <property type="entry name" value="Phosphorylase Kinase, domain 1"/>
    <property type="match status" value="1"/>
</dbReference>
<dbReference type="PANTHER" id="PTHR22603:SF66">
    <property type="entry name" value="ETHANOLAMINE KINASE"/>
    <property type="match status" value="1"/>
</dbReference>
<dbReference type="SUPFAM" id="SSF56112">
    <property type="entry name" value="Protein kinase-like (PK-like)"/>
    <property type="match status" value="1"/>
</dbReference>
<comment type="caution">
    <text evidence="2">The sequence shown here is derived from an EMBL/GenBank/DDBJ whole genome shotgun (WGS) entry which is preliminary data.</text>
</comment>
<dbReference type="CDD" id="cd05151">
    <property type="entry name" value="ChoK-like"/>
    <property type="match status" value="1"/>
</dbReference>
<dbReference type="InterPro" id="IPR029044">
    <property type="entry name" value="Nucleotide-diphossugar_trans"/>
</dbReference>
<evidence type="ECO:0000313" key="3">
    <source>
        <dbReference type="Proteomes" id="UP001549106"/>
    </source>
</evidence>